<dbReference type="AlphaFoldDB" id="A0A9P0F018"/>
<dbReference type="InterPro" id="IPR035983">
    <property type="entry name" value="Hect_E3_ubiquitin_ligase"/>
</dbReference>
<accession>A0A9P0F018</accession>
<sequence length="371" mass="40931">MYTKTVMYARILSQKSVDDLNSSDSDSDTLLCKNRTTSNQGSKKIPDPENSESSNSDVILTKKPRTSNKVSKEVINLESSDSDSFSPKKSRLSNSNQDFKKTLKLEDSSDSSESDIFLPRASSSSNSGHCQPKVMKAPSDPDGTWYFTDEFGITHKLVDVKSITSAGMKKPSIEEVIRSCTSKIKTSEITRITILRGSGESVLAQLRSDLKRIGPASSLHVKFHNERGMGNGPLKDMFSIAFQGMQESTFLEGDPYNKSLRYRFAGIQSGFYEDMGEIMVLSILHNGPYPVFLTPNLVSLILEKFDENTPLTINDVHNANVKAEIQSVMEATNCLAATQALADSHIFSAAGTYDQFSSENWQAEREIAVKG</sequence>
<dbReference type="Gene3D" id="3.90.1750.10">
    <property type="entry name" value="Hect, E3 ligase catalytic domains"/>
    <property type="match status" value="1"/>
</dbReference>
<dbReference type="EMBL" id="OU963862">
    <property type="protein sequence ID" value="CAH0382618.1"/>
    <property type="molecule type" value="Genomic_DNA"/>
</dbReference>
<feature type="region of interest" description="Disordered" evidence="1">
    <location>
        <begin position="16"/>
        <end position="136"/>
    </location>
</feature>
<dbReference type="GO" id="GO:0004842">
    <property type="term" value="F:ubiquitin-protein transferase activity"/>
    <property type="evidence" value="ECO:0007669"/>
    <property type="project" value="InterPro"/>
</dbReference>
<reference evidence="2" key="1">
    <citation type="submission" date="2021-12" db="EMBL/GenBank/DDBJ databases">
        <authorList>
            <person name="King R."/>
        </authorList>
    </citation>
    <scope>NUCLEOTIDE SEQUENCE</scope>
</reference>
<organism evidence="2 3">
    <name type="scientific">Bemisia tabaci</name>
    <name type="common">Sweetpotato whitefly</name>
    <name type="synonym">Aleurodes tabaci</name>
    <dbReference type="NCBI Taxonomy" id="7038"/>
    <lineage>
        <taxon>Eukaryota</taxon>
        <taxon>Metazoa</taxon>
        <taxon>Ecdysozoa</taxon>
        <taxon>Arthropoda</taxon>
        <taxon>Hexapoda</taxon>
        <taxon>Insecta</taxon>
        <taxon>Pterygota</taxon>
        <taxon>Neoptera</taxon>
        <taxon>Paraneoptera</taxon>
        <taxon>Hemiptera</taxon>
        <taxon>Sternorrhyncha</taxon>
        <taxon>Aleyrodoidea</taxon>
        <taxon>Aleyrodidae</taxon>
        <taxon>Aleyrodinae</taxon>
        <taxon>Bemisia</taxon>
    </lineage>
</organism>
<gene>
    <name evidence="2" type="ORF">BEMITA_LOCUS2136</name>
</gene>
<proteinExistence type="predicted"/>
<feature type="compositionally biased region" description="Basic and acidic residues" evidence="1">
    <location>
        <begin position="98"/>
        <end position="107"/>
    </location>
</feature>
<dbReference type="SUPFAM" id="SSF56204">
    <property type="entry name" value="Hect, E3 ligase catalytic domain"/>
    <property type="match status" value="1"/>
</dbReference>
<dbReference type="Proteomes" id="UP001152759">
    <property type="component" value="Chromosome 1"/>
</dbReference>
<evidence type="ECO:0000313" key="3">
    <source>
        <dbReference type="Proteomes" id="UP001152759"/>
    </source>
</evidence>
<evidence type="ECO:0000313" key="2">
    <source>
        <dbReference type="EMBL" id="CAH0382618.1"/>
    </source>
</evidence>
<evidence type="ECO:0000256" key="1">
    <source>
        <dbReference type="SAM" id="MobiDB-lite"/>
    </source>
</evidence>
<name>A0A9P0F018_BEMTA</name>
<keyword evidence="3" id="KW-1185">Reference proteome</keyword>
<protein>
    <submittedName>
        <fullName evidence="2">Uncharacterized protein</fullName>
    </submittedName>
</protein>